<organism evidence="4 5">
    <name type="scientific">Potamilus streckersoni</name>
    <dbReference type="NCBI Taxonomy" id="2493646"/>
    <lineage>
        <taxon>Eukaryota</taxon>
        <taxon>Metazoa</taxon>
        <taxon>Spiralia</taxon>
        <taxon>Lophotrochozoa</taxon>
        <taxon>Mollusca</taxon>
        <taxon>Bivalvia</taxon>
        <taxon>Autobranchia</taxon>
        <taxon>Heteroconchia</taxon>
        <taxon>Palaeoheterodonta</taxon>
        <taxon>Unionida</taxon>
        <taxon>Unionoidea</taxon>
        <taxon>Unionidae</taxon>
        <taxon>Ambleminae</taxon>
        <taxon>Lampsilini</taxon>
        <taxon>Potamilus</taxon>
    </lineage>
</organism>
<feature type="transmembrane region" description="Helical" evidence="2">
    <location>
        <begin position="95"/>
        <end position="118"/>
    </location>
</feature>
<keyword evidence="2" id="KW-0472">Membrane</keyword>
<reference evidence="4" key="2">
    <citation type="journal article" date="2021" name="Genome Biol. Evol.">
        <title>Developing a high-quality reference genome for a parasitic bivalve with doubly uniparental inheritance (Bivalvia: Unionida).</title>
        <authorList>
            <person name="Smith C.H."/>
        </authorList>
    </citation>
    <scope>NUCLEOTIDE SEQUENCE</scope>
    <source>
        <strain evidence="4">CHS0354</strain>
        <tissue evidence="4">Mantle</tissue>
    </source>
</reference>
<evidence type="ECO:0000313" key="5">
    <source>
        <dbReference type="Proteomes" id="UP001195483"/>
    </source>
</evidence>
<keyword evidence="2" id="KW-0812">Transmembrane</keyword>
<proteinExistence type="predicted"/>
<dbReference type="Proteomes" id="UP001195483">
    <property type="component" value="Unassembled WGS sequence"/>
</dbReference>
<feature type="region of interest" description="Disordered" evidence="1">
    <location>
        <begin position="1"/>
        <end position="72"/>
    </location>
</feature>
<feature type="transmembrane region" description="Helical" evidence="2">
    <location>
        <begin position="400"/>
        <end position="421"/>
    </location>
</feature>
<dbReference type="Pfam" id="PF23000">
    <property type="entry name" value="ChitinSynthase_IV_N"/>
    <property type="match status" value="1"/>
</dbReference>
<feature type="compositionally biased region" description="Polar residues" evidence="1">
    <location>
        <begin position="62"/>
        <end position="72"/>
    </location>
</feature>
<feature type="transmembrane region" description="Helical" evidence="2">
    <location>
        <begin position="263"/>
        <end position="282"/>
    </location>
</feature>
<dbReference type="InterPro" id="IPR055120">
    <property type="entry name" value="Chs-1/2_IV_N"/>
</dbReference>
<reference evidence="4" key="3">
    <citation type="submission" date="2023-05" db="EMBL/GenBank/DDBJ databases">
        <authorList>
            <person name="Smith C.H."/>
        </authorList>
    </citation>
    <scope>NUCLEOTIDE SEQUENCE</scope>
    <source>
        <strain evidence="4">CHS0354</strain>
        <tissue evidence="4">Mantle</tissue>
    </source>
</reference>
<feature type="transmembrane region" description="Helical" evidence="2">
    <location>
        <begin position="158"/>
        <end position="179"/>
    </location>
</feature>
<dbReference type="EMBL" id="JAEAOA010001293">
    <property type="protein sequence ID" value="KAK3589755.1"/>
    <property type="molecule type" value="Genomic_DNA"/>
</dbReference>
<feature type="domain" description="Chitin synthase chs-1/2 N-terminal putative transporter" evidence="3">
    <location>
        <begin position="95"/>
        <end position="350"/>
    </location>
</feature>
<evidence type="ECO:0000259" key="3">
    <source>
        <dbReference type="Pfam" id="PF23000"/>
    </source>
</evidence>
<comment type="caution">
    <text evidence="4">The sequence shown here is derived from an EMBL/GenBank/DDBJ whole genome shotgun (WGS) entry which is preliminary data.</text>
</comment>
<keyword evidence="2" id="KW-1133">Transmembrane helix</keyword>
<protein>
    <recommendedName>
        <fullName evidence="3">Chitin synthase chs-1/2 N-terminal putative transporter domain-containing protein</fullName>
    </recommendedName>
</protein>
<gene>
    <name evidence="4" type="ORF">CHS0354_021082</name>
</gene>
<evidence type="ECO:0000256" key="2">
    <source>
        <dbReference type="SAM" id="Phobius"/>
    </source>
</evidence>
<keyword evidence="5" id="KW-1185">Reference proteome</keyword>
<sequence>MAVFGRSSKGHDNEGFIEEDDDEHLSESSNNSEDNMKDNRNSANHTLLSKGTAEPEEKSNDASDNQRPQSGTWDLFRETSENNLASSDIQLWNKIFVITKIITCFILFVFVLGCGVISKSTLLLMVTNIMPPNSRWNTSLKTASNHFRYGVKQTEVTWIWGLILVVSAPYVFSILNSLWRLIFKKTKTMAIFPLLIAIAVESLHSIGLLLFVFVILPNTNPLSGALLCLNICSIPSILGLMFLRDGDANTDTARNRLLRRMKLVAVIIISLTCHALWIYHIYTGSSESLGLLAIYICCPILISASWWENFVPQGDKFSRGLQKLKWSLRRRRTKISFIVNVWKLVLSIGIPAAIFGIDCENGPSCFNVFFFQDKNATLSTGTIGISEQVDIRKFESCNSLLPLILAGVNILSSAMCYKMSAVACKILAQPPSFALPLALTTPVTVAFVLGIYSRQSLTMPSGSGCVLNFPLWEGDYDIAWEVITAGIMGYLAFMLLTTHVWVSSNERMQREDK</sequence>
<name>A0AAE0VUR5_9BIVA</name>
<dbReference type="AlphaFoldDB" id="A0AAE0VUR5"/>
<feature type="compositionally biased region" description="Acidic residues" evidence="1">
    <location>
        <begin position="15"/>
        <end position="24"/>
    </location>
</feature>
<feature type="transmembrane region" description="Helical" evidence="2">
    <location>
        <begin position="288"/>
        <end position="307"/>
    </location>
</feature>
<feature type="transmembrane region" description="Helical" evidence="2">
    <location>
        <begin position="335"/>
        <end position="357"/>
    </location>
</feature>
<reference evidence="4" key="1">
    <citation type="journal article" date="2021" name="Genome Biol. Evol.">
        <title>A High-Quality Reference Genome for a Parasitic Bivalve with Doubly Uniparental Inheritance (Bivalvia: Unionida).</title>
        <authorList>
            <person name="Smith C.H."/>
        </authorList>
    </citation>
    <scope>NUCLEOTIDE SEQUENCE</scope>
    <source>
        <strain evidence="4">CHS0354</strain>
    </source>
</reference>
<evidence type="ECO:0000256" key="1">
    <source>
        <dbReference type="SAM" id="MobiDB-lite"/>
    </source>
</evidence>
<evidence type="ECO:0000313" key="4">
    <source>
        <dbReference type="EMBL" id="KAK3589755.1"/>
    </source>
</evidence>
<accession>A0AAE0VUR5</accession>
<feature type="transmembrane region" description="Helical" evidence="2">
    <location>
        <begin position="478"/>
        <end position="502"/>
    </location>
</feature>
<feature type="transmembrane region" description="Helical" evidence="2">
    <location>
        <begin position="433"/>
        <end position="452"/>
    </location>
</feature>
<feature type="transmembrane region" description="Helical" evidence="2">
    <location>
        <begin position="191"/>
        <end position="216"/>
    </location>
</feature>
<feature type="transmembrane region" description="Helical" evidence="2">
    <location>
        <begin position="222"/>
        <end position="243"/>
    </location>
</feature>